<feature type="compositionally biased region" description="Polar residues" evidence="1">
    <location>
        <begin position="74"/>
        <end position="87"/>
    </location>
</feature>
<sequence>QEGCWPFKADAAGPVDRPGASLRCRCHLHHGLHTSDPTEDEPTSEQPFPSCSGDGREAEAAAPVEASRAGESRLGTTTPLPVSSMPSSKAKFSYSIRRGANPGGSMSVNLSVQQVLSLWVQGSSLQQFPGKRRQGVQLQLMGMC</sequence>
<feature type="compositionally biased region" description="Low complexity" evidence="1">
    <location>
        <begin position="60"/>
        <end position="69"/>
    </location>
</feature>
<dbReference type="AlphaFoldDB" id="A0A1A7XND5"/>
<reference evidence="2" key="2">
    <citation type="submission" date="2016-06" db="EMBL/GenBank/DDBJ databases">
        <title>The genome of a short-lived fish provides insights into sex chromosome evolution and the genetic control of aging.</title>
        <authorList>
            <person name="Reichwald K."/>
            <person name="Felder M."/>
            <person name="Petzold A."/>
            <person name="Koch P."/>
            <person name="Groth M."/>
            <person name="Platzer M."/>
        </authorList>
    </citation>
    <scope>NUCLEOTIDE SEQUENCE</scope>
    <source>
        <tissue evidence="2">Brain</tissue>
    </source>
</reference>
<keyword evidence="2" id="KW-0472">Membrane</keyword>
<feature type="region of interest" description="Disordered" evidence="1">
    <location>
        <begin position="30"/>
        <end position="89"/>
    </location>
</feature>
<keyword evidence="2" id="KW-0812">Transmembrane</keyword>
<accession>A0A1A7XND5</accession>
<feature type="non-terminal residue" evidence="2">
    <location>
        <position position="1"/>
    </location>
</feature>
<gene>
    <name evidence="2" type="primary">TMEM170B</name>
</gene>
<dbReference type="EMBL" id="HADW01018202">
    <property type="protein sequence ID" value="SBP19602.1"/>
    <property type="molecule type" value="Transcribed_RNA"/>
</dbReference>
<reference evidence="2" key="1">
    <citation type="submission" date="2016-05" db="EMBL/GenBank/DDBJ databases">
        <authorList>
            <person name="Lavstsen T."/>
            <person name="Jespersen J.S."/>
        </authorList>
    </citation>
    <scope>NUCLEOTIDE SEQUENCE</scope>
    <source>
        <tissue evidence="2">Brain</tissue>
    </source>
</reference>
<name>A0A1A7XND5_9TELE</name>
<organism evidence="2">
    <name type="scientific">Iconisemion striatum</name>
    <dbReference type="NCBI Taxonomy" id="60296"/>
    <lineage>
        <taxon>Eukaryota</taxon>
        <taxon>Metazoa</taxon>
        <taxon>Chordata</taxon>
        <taxon>Craniata</taxon>
        <taxon>Vertebrata</taxon>
        <taxon>Euteleostomi</taxon>
        <taxon>Actinopterygii</taxon>
        <taxon>Neopterygii</taxon>
        <taxon>Teleostei</taxon>
        <taxon>Neoteleostei</taxon>
        <taxon>Acanthomorphata</taxon>
        <taxon>Ovalentaria</taxon>
        <taxon>Atherinomorphae</taxon>
        <taxon>Cyprinodontiformes</taxon>
        <taxon>Nothobranchiidae</taxon>
        <taxon>Iconisemion</taxon>
    </lineage>
</organism>
<feature type="region of interest" description="Disordered" evidence="1">
    <location>
        <begin position="1"/>
        <end position="20"/>
    </location>
</feature>
<proteinExistence type="predicted"/>
<evidence type="ECO:0000313" key="2">
    <source>
        <dbReference type="EMBL" id="SBP19602.1"/>
    </source>
</evidence>
<feature type="non-terminal residue" evidence="2">
    <location>
        <position position="144"/>
    </location>
</feature>
<protein>
    <submittedName>
        <fullName evidence="2">Transmembrane protein 170B</fullName>
    </submittedName>
</protein>
<evidence type="ECO:0000256" key="1">
    <source>
        <dbReference type="SAM" id="MobiDB-lite"/>
    </source>
</evidence>